<gene>
    <name evidence="2" type="ORF">SAMN05444004_107127</name>
</gene>
<reference evidence="3" key="1">
    <citation type="submission" date="2016-10" db="EMBL/GenBank/DDBJ databases">
        <authorList>
            <person name="Varghese N."/>
            <person name="Submissions S."/>
        </authorList>
    </citation>
    <scope>NUCLEOTIDE SEQUENCE [LARGE SCALE GENOMIC DNA]</scope>
    <source>
        <strain evidence="3">DSM 100420</strain>
    </source>
</reference>
<feature type="region of interest" description="Disordered" evidence="1">
    <location>
        <begin position="1"/>
        <end position="27"/>
    </location>
</feature>
<evidence type="ECO:0000313" key="2">
    <source>
        <dbReference type="EMBL" id="SDZ19896.1"/>
    </source>
</evidence>
<name>A0A1H3R2S1_9RHOB</name>
<feature type="compositionally biased region" description="Basic and acidic residues" evidence="1">
    <location>
        <begin position="8"/>
        <end position="22"/>
    </location>
</feature>
<proteinExistence type="predicted"/>
<evidence type="ECO:0000313" key="3">
    <source>
        <dbReference type="Proteomes" id="UP000198914"/>
    </source>
</evidence>
<protein>
    <submittedName>
        <fullName evidence="2">Uncharacterized protein</fullName>
    </submittedName>
</protein>
<dbReference type="EMBL" id="FNPX01000007">
    <property type="protein sequence ID" value="SDZ19896.1"/>
    <property type="molecule type" value="Genomic_DNA"/>
</dbReference>
<dbReference type="Proteomes" id="UP000198914">
    <property type="component" value="Unassembled WGS sequence"/>
</dbReference>
<organism evidence="2 3">
    <name type="scientific">Jannaschia faecimaris</name>
    <dbReference type="NCBI Taxonomy" id="1244108"/>
    <lineage>
        <taxon>Bacteria</taxon>
        <taxon>Pseudomonadati</taxon>
        <taxon>Pseudomonadota</taxon>
        <taxon>Alphaproteobacteria</taxon>
        <taxon>Rhodobacterales</taxon>
        <taxon>Roseobacteraceae</taxon>
        <taxon>Jannaschia</taxon>
    </lineage>
</organism>
<accession>A0A1H3R2S1</accession>
<sequence length="93" mass="10275">MHAFARRGQHETQDQHAPDPDQAKPCNSFIMPRFEPIVNRAECLTIIRAVQEGSIENAQKAAEDYGPATVSKQDRDAPAHAALFGAVFVRLFA</sequence>
<keyword evidence="3" id="KW-1185">Reference proteome</keyword>
<evidence type="ECO:0000256" key="1">
    <source>
        <dbReference type="SAM" id="MobiDB-lite"/>
    </source>
</evidence>
<dbReference type="AlphaFoldDB" id="A0A1H3R2S1"/>
<dbReference type="RefSeq" id="WP_092645542.1">
    <property type="nucleotide sequence ID" value="NZ_FNPX01000007.1"/>
</dbReference>